<gene>
    <name evidence="3" type="ORF">J2739_004471</name>
</gene>
<accession>A0ABU1NJX9</accession>
<evidence type="ECO:0000313" key="4">
    <source>
        <dbReference type="Proteomes" id="UP001184230"/>
    </source>
</evidence>
<comment type="similarity">
    <text evidence="1">Belongs to the UPF0065 (bug) family.</text>
</comment>
<dbReference type="RefSeq" id="WP_309905686.1">
    <property type="nucleotide sequence ID" value="NZ_JAVDRF010000011.1"/>
</dbReference>
<dbReference type="Gene3D" id="3.40.190.10">
    <property type="entry name" value="Periplasmic binding protein-like II"/>
    <property type="match status" value="1"/>
</dbReference>
<dbReference type="Pfam" id="PF03401">
    <property type="entry name" value="TctC"/>
    <property type="match status" value="1"/>
</dbReference>
<evidence type="ECO:0000256" key="1">
    <source>
        <dbReference type="ARBA" id="ARBA00006987"/>
    </source>
</evidence>
<keyword evidence="4" id="KW-1185">Reference proteome</keyword>
<dbReference type="InterPro" id="IPR042100">
    <property type="entry name" value="Bug_dom1"/>
</dbReference>
<dbReference type="PIRSF" id="PIRSF017082">
    <property type="entry name" value="YflP"/>
    <property type="match status" value="1"/>
</dbReference>
<sequence>MRSNRRQFVLGSLGAALLPLAATRAVAAGYPERPVTFICPWPAGGTADVTMRALCTAAGRELGQSVVVDNKAGASGMIGLKALASAKPDGYTIGQIPISVTRFSQLGMVQVDPLKDLSYIARVSGQTFGIAVRAEAPWKTLEDLVADAKAHPDKITYGTAGLGGATHVGMEEFAIAAGVKFNAIPFKGGSEALQALMGGHVDVLADSSSWAPHVKSGKLRLLATWGERRTAEFKDAPTLKEAGYDVVVDAPNGIGAPKGLPADIAARLRAAFKVAAESPEFAAACARIDAPLMYLDAADYEKYVSASMAKEKVLIERLKLKELMSKN</sequence>
<dbReference type="PANTHER" id="PTHR42928">
    <property type="entry name" value="TRICARBOXYLATE-BINDING PROTEIN"/>
    <property type="match status" value="1"/>
</dbReference>
<reference evidence="3 4" key="1">
    <citation type="submission" date="2023-07" db="EMBL/GenBank/DDBJ databases">
        <title>Sorghum-associated microbial communities from plants grown in Nebraska, USA.</title>
        <authorList>
            <person name="Schachtman D."/>
        </authorList>
    </citation>
    <scope>NUCLEOTIDE SEQUENCE [LARGE SCALE GENOMIC DNA]</scope>
    <source>
        <strain evidence="3 4">DS1781</strain>
    </source>
</reference>
<feature type="chain" id="PRO_5046392388" evidence="2">
    <location>
        <begin position="28"/>
        <end position="327"/>
    </location>
</feature>
<organism evidence="3 4">
    <name type="scientific">Variovorax soli</name>
    <dbReference type="NCBI Taxonomy" id="376815"/>
    <lineage>
        <taxon>Bacteria</taxon>
        <taxon>Pseudomonadati</taxon>
        <taxon>Pseudomonadota</taxon>
        <taxon>Betaproteobacteria</taxon>
        <taxon>Burkholderiales</taxon>
        <taxon>Comamonadaceae</taxon>
        <taxon>Variovorax</taxon>
    </lineage>
</organism>
<feature type="signal peptide" evidence="2">
    <location>
        <begin position="1"/>
        <end position="27"/>
    </location>
</feature>
<comment type="caution">
    <text evidence="3">The sequence shown here is derived from an EMBL/GenBank/DDBJ whole genome shotgun (WGS) entry which is preliminary data.</text>
</comment>
<dbReference type="SUPFAM" id="SSF53850">
    <property type="entry name" value="Periplasmic binding protein-like II"/>
    <property type="match status" value="1"/>
</dbReference>
<name>A0ABU1NJX9_9BURK</name>
<dbReference type="PANTHER" id="PTHR42928:SF5">
    <property type="entry name" value="BLR1237 PROTEIN"/>
    <property type="match status" value="1"/>
</dbReference>
<dbReference type="Gene3D" id="3.40.190.150">
    <property type="entry name" value="Bordetella uptake gene, domain 1"/>
    <property type="match status" value="1"/>
</dbReference>
<dbReference type="EMBL" id="JAVDRF010000011">
    <property type="protein sequence ID" value="MDR6538678.1"/>
    <property type="molecule type" value="Genomic_DNA"/>
</dbReference>
<dbReference type="PROSITE" id="PS51318">
    <property type="entry name" value="TAT"/>
    <property type="match status" value="1"/>
</dbReference>
<proteinExistence type="inferred from homology"/>
<protein>
    <submittedName>
        <fullName evidence="3">Tripartite-type tricarboxylate transporter receptor subunit TctC</fullName>
    </submittedName>
</protein>
<keyword evidence="3" id="KW-0675">Receptor</keyword>
<dbReference type="Proteomes" id="UP001184230">
    <property type="component" value="Unassembled WGS sequence"/>
</dbReference>
<evidence type="ECO:0000313" key="3">
    <source>
        <dbReference type="EMBL" id="MDR6538678.1"/>
    </source>
</evidence>
<dbReference type="CDD" id="cd07012">
    <property type="entry name" value="PBP2_Bug_TTT"/>
    <property type="match status" value="1"/>
</dbReference>
<dbReference type="InterPro" id="IPR006311">
    <property type="entry name" value="TAT_signal"/>
</dbReference>
<keyword evidence="2" id="KW-0732">Signal</keyword>
<evidence type="ECO:0000256" key="2">
    <source>
        <dbReference type="SAM" id="SignalP"/>
    </source>
</evidence>
<dbReference type="InterPro" id="IPR005064">
    <property type="entry name" value="BUG"/>
</dbReference>